<evidence type="ECO:0000256" key="1">
    <source>
        <dbReference type="PROSITE-ProRule" id="PRU00176"/>
    </source>
</evidence>
<dbReference type="InterPro" id="IPR000504">
    <property type="entry name" value="RRM_dom"/>
</dbReference>
<name>A0ABU6RKT4_9FABA</name>
<evidence type="ECO:0000256" key="2">
    <source>
        <dbReference type="SAM" id="MobiDB-lite"/>
    </source>
</evidence>
<proteinExistence type="predicted"/>
<reference evidence="4 5" key="1">
    <citation type="journal article" date="2023" name="Plants (Basel)">
        <title>Bridging the Gap: Combining Genomics and Transcriptomics Approaches to Understand Stylosanthes scabra, an Orphan Legume from the Brazilian Caatinga.</title>
        <authorList>
            <person name="Ferreira-Neto J.R.C."/>
            <person name="da Silva M.D."/>
            <person name="Binneck E."/>
            <person name="de Melo N.F."/>
            <person name="da Silva R.H."/>
            <person name="de Melo A.L.T.M."/>
            <person name="Pandolfi V."/>
            <person name="Bustamante F.O."/>
            <person name="Brasileiro-Vidal A.C."/>
            <person name="Benko-Iseppon A.M."/>
        </authorList>
    </citation>
    <scope>NUCLEOTIDE SEQUENCE [LARGE SCALE GENOMIC DNA]</scope>
    <source>
        <tissue evidence="4">Leaves</tissue>
    </source>
</reference>
<dbReference type="InterPro" id="IPR012677">
    <property type="entry name" value="Nucleotide-bd_a/b_plait_sf"/>
</dbReference>
<organism evidence="4 5">
    <name type="scientific">Stylosanthes scabra</name>
    <dbReference type="NCBI Taxonomy" id="79078"/>
    <lineage>
        <taxon>Eukaryota</taxon>
        <taxon>Viridiplantae</taxon>
        <taxon>Streptophyta</taxon>
        <taxon>Embryophyta</taxon>
        <taxon>Tracheophyta</taxon>
        <taxon>Spermatophyta</taxon>
        <taxon>Magnoliopsida</taxon>
        <taxon>eudicotyledons</taxon>
        <taxon>Gunneridae</taxon>
        <taxon>Pentapetalae</taxon>
        <taxon>rosids</taxon>
        <taxon>fabids</taxon>
        <taxon>Fabales</taxon>
        <taxon>Fabaceae</taxon>
        <taxon>Papilionoideae</taxon>
        <taxon>50 kb inversion clade</taxon>
        <taxon>dalbergioids sensu lato</taxon>
        <taxon>Dalbergieae</taxon>
        <taxon>Pterocarpus clade</taxon>
        <taxon>Stylosanthes</taxon>
    </lineage>
</organism>
<dbReference type="SUPFAM" id="SSF54928">
    <property type="entry name" value="RNA-binding domain, RBD"/>
    <property type="match status" value="1"/>
</dbReference>
<dbReference type="EMBL" id="JASCZI010030735">
    <property type="protein sequence ID" value="MED6124575.1"/>
    <property type="molecule type" value="Genomic_DNA"/>
</dbReference>
<dbReference type="CDD" id="cd00590">
    <property type="entry name" value="RRM_SF"/>
    <property type="match status" value="1"/>
</dbReference>
<dbReference type="Gene3D" id="3.30.70.330">
    <property type="match status" value="1"/>
</dbReference>
<dbReference type="Pfam" id="PF00076">
    <property type="entry name" value="RRM_1"/>
    <property type="match status" value="1"/>
</dbReference>
<dbReference type="SMART" id="SM00360">
    <property type="entry name" value="RRM"/>
    <property type="match status" value="1"/>
</dbReference>
<evidence type="ECO:0000313" key="4">
    <source>
        <dbReference type="EMBL" id="MED6124575.1"/>
    </source>
</evidence>
<feature type="compositionally biased region" description="Basic and acidic residues" evidence="2">
    <location>
        <begin position="423"/>
        <end position="432"/>
    </location>
</feature>
<feature type="region of interest" description="Disordered" evidence="2">
    <location>
        <begin position="1"/>
        <end position="20"/>
    </location>
</feature>
<feature type="compositionally biased region" description="Basic and acidic residues" evidence="2">
    <location>
        <begin position="386"/>
        <end position="397"/>
    </location>
</feature>
<protein>
    <recommendedName>
        <fullName evidence="3">RRM domain-containing protein</fullName>
    </recommendedName>
</protein>
<dbReference type="InterPro" id="IPR035979">
    <property type="entry name" value="RBD_domain_sf"/>
</dbReference>
<feature type="region of interest" description="Disordered" evidence="2">
    <location>
        <begin position="154"/>
        <end position="174"/>
    </location>
</feature>
<dbReference type="Proteomes" id="UP001341840">
    <property type="component" value="Unassembled WGS sequence"/>
</dbReference>
<keyword evidence="5" id="KW-1185">Reference proteome</keyword>
<feature type="region of interest" description="Disordered" evidence="2">
    <location>
        <begin position="365"/>
        <end position="432"/>
    </location>
</feature>
<gene>
    <name evidence="4" type="ORF">PIB30_060100</name>
</gene>
<evidence type="ECO:0000259" key="3">
    <source>
        <dbReference type="PROSITE" id="PS50102"/>
    </source>
</evidence>
<evidence type="ECO:0000313" key="5">
    <source>
        <dbReference type="Proteomes" id="UP001341840"/>
    </source>
</evidence>
<sequence length="432" mass="49928">MSGVGRGKKSVREGETESQWRVVVRRKPSSHWRQGPSHAYNESAIARQWRGGHKAIEQGEHRRVERNTFTVFADNLPQDATYQWLWKVFSNTGKVVDIFLSRKIRKSNPLKFAFIRYRTREEMERTAEQLDGWIVWGSRVRIAEPEYRRSDKTVFGDTRIPNDKEKERTEDEPVKTQFHNRSYKDALLEKEHETGYRNQYDSGRLQTLVIKDWHTLQEVKMMGSIELLMTFDTVANIGEPEKSCYLFNHFIEVRRWTTGEVNGVRRKWLEVTGLPAHGVLVDSNVGPGIQALASVVIEEECFQIFFKEVGDVVPWMVEDEMTKDRDKLIMTLHESNEAEAGDDHAQNYSLDLGEQNNWQMGISREEASAEEDEVSKVGETQQVTRTVDDEAVMDRDSNGLPSNDSVGPEKRLCVDNSPTKTVTLEDDRRTEK</sequence>
<dbReference type="PROSITE" id="PS50102">
    <property type="entry name" value="RRM"/>
    <property type="match status" value="1"/>
</dbReference>
<keyword evidence="1" id="KW-0694">RNA-binding</keyword>
<accession>A0ABU6RKT4</accession>
<feature type="domain" description="RRM" evidence="3">
    <location>
        <begin position="69"/>
        <end position="147"/>
    </location>
</feature>
<comment type="caution">
    <text evidence="4">The sequence shown here is derived from an EMBL/GenBank/DDBJ whole genome shotgun (WGS) entry which is preliminary data.</text>
</comment>